<evidence type="ECO:0000313" key="4">
    <source>
        <dbReference type="Proteomes" id="UP000007947"/>
    </source>
</evidence>
<dbReference type="Proteomes" id="UP000007947">
    <property type="component" value="Chromosome"/>
</dbReference>
<evidence type="ECO:0000256" key="1">
    <source>
        <dbReference type="SAM" id="MobiDB-lite"/>
    </source>
</evidence>
<dbReference type="InterPro" id="IPR036388">
    <property type="entry name" value="WH-like_DNA-bd_sf"/>
</dbReference>
<dbReference type="OrthoDB" id="3399802at2"/>
<protein>
    <submittedName>
        <fullName evidence="3">Putative ArsR family transcriptional regulator</fullName>
    </submittedName>
</protein>
<evidence type="ECO:0000313" key="3">
    <source>
        <dbReference type="EMBL" id="BAK37536.1"/>
    </source>
</evidence>
<feature type="domain" description="HTH arsR-type" evidence="2">
    <location>
        <begin position="6"/>
        <end position="96"/>
    </location>
</feature>
<reference evidence="3 4" key="1">
    <citation type="submission" date="2011-05" db="EMBL/GenBank/DDBJ databases">
        <title>Whole genome sequence of Microlunatus phosphovorus NM-1.</title>
        <authorList>
            <person name="Hosoyama A."/>
            <person name="Sasaki K."/>
            <person name="Harada T."/>
            <person name="Igarashi R."/>
            <person name="Kawakoshi A."/>
            <person name="Sasagawa M."/>
            <person name="Fukada J."/>
            <person name="Nakamura S."/>
            <person name="Katano Y."/>
            <person name="Hanada S."/>
            <person name="Kamagata Y."/>
            <person name="Nakamura N."/>
            <person name="Yamazaki S."/>
            <person name="Fujita N."/>
        </authorList>
    </citation>
    <scope>NUCLEOTIDE SEQUENCE [LARGE SCALE GENOMIC DNA]</scope>
    <source>
        <strain evidence="4">ATCC 700054 / DSM 10555 / JCM 9379 / NBRC 101784 / NCIMB 13414 / VKM Ac-1990 / NM-1</strain>
    </source>
</reference>
<feature type="region of interest" description="Disordered" evidence="1">
    <location>
        <begin position="62"/>
        <end position="85"/>
    </location>
</feature>
<dbReference type="EMBL" id="AP012204">
    <property type="protein sequence ID" value="BAK37536.1"/>
    <property type="molecule type" value="Genomic_DNA"/>
</dbReference>
<dbReference type="GO" id="GO:0003700">
    <property type="term" value="F:DNA-binding transcription factor activity"/>
    <property type="evidence" value="ECO:0007669"/>
    <property type="project" value="InterPro"/>
</dbReference>
<keyword evidence="4" id="KW-1185">Reference proteome</keyword>
<dbReference type="eggNOG" id="COG2345">
    <property type="taxonomic scope" value="Bacteria"/>
</dbReference>
<dbReference type="CDD" id="cd00090">
    <property type="entry name" value="HTH_ARSR"/>
    <property type="match status" value="1"/>
</dbReference>
<accession>F5XTT7</accession>
<dbReference type="KEGG" id="mph:MLP_45220"/>
<organism evidence="3 4">
    <name type="scientific">Microlunatus phosphovorus (strain ATCC 700054 / DSM 10555 / JCM 9379 / NBRC 101784 / NCIMB 13414 / VKM Ac-1990 / NM-1)</name>
    <dbReference type="NCBI Taxonomy" id="1032480"/>
    <lineage>
        <taxon>Bacteria</taxon>
        <taxon>Bacillati</taxon>
        <taxon>Actinomycetota</taxon>
        <taxon>Actinomycetes</taxon>
        <taxon>Propionibacteriales</taxon>
        <taxon>Propionibacteriaceae</taxon>
        <taxon>Microlunatus</taxon>
    </lineage>
</organism>
<dbReference type="AlphaFoldDB" id="F5XTT7"/>
<dbReference type="STRING" id="1032480.MLP_45220"/>
<dbReference type="HOGENOM" id="CLU_078469_1_1_11"/>
<dbReference type="SMART" id="SM00418">
    <property type="entry name" value="HTH_ARSR"/>
    <property type="match status" value="1"/>
</dbReference>
<evidence type="ECO:0000259" key="2">
    <source>
        <dbReference type="SMART" id="SM00418"/>
    </source>
</evidence>
<dbReference type="Gene3D" id="1.10.10.10">
    <property type="entry name" value="Winged helix-like DNA-binding domain superfamily/Winged helix DNA-binding domain"/>
    <property type="match status" value="1"/>
</dbReference>
<proteinExistence type="predicted"/>
<dbReference type="Pfam" id="PF12840">
    <property type="entry name" value="HTH_20"/>
    <property type="match status" value="1"/>
</dbReference>
<dbReference type="SUPFAM" id="SSF46785">
    <property type="entry name" value="Winged helix' DNA-binding domain"/>
    <property type="match status" value="1"/>
</dbReference>
<dbReference type="InterPro" id="IPR001845">
    <property type="entry name" value="HTH_ArsR_DNA-bd_dom"/>
</dbReference>
<dbReference type="RefSeq" id="WP_013865370.1">
    <property type="nucleotide sequence ID" value="NC_015635.1"/>
</dbReference>
<gene>
    <name evidence="3" type="ordered locus">MLP_45220</name>
</gene>
<dbReference type="InterPro" id="IPR011991">
    <property type="entry name" value="ArsR-like_HTH"/>
</dbReference>
<sequence length="219" mass="24332">MPRRRTDFRGLADPSRIRLLRRIQAAPGCTVKVLAEHTGLHVNTVREHLQALADEGLVTAEATHTGGRGRPPTTYRPVVDPATSSAAQERVERARERGDTLRRILPPDTTSAELGEAALHQLDTLYLHLDDSGLEPVVDQERLEVDLVPCPFYRILEEDPQLACAVHAQLLRDTLAQAPGPLRLRELRPFVGPATCIAHLYREDTTDRPDRAKDTPATE</sequence>
<name>F5XTT7_MICPN</name>
<dbReference type="InterPro" id="IPR036390">
    <property type="entry name" value="WH_DNA-bd_sf"/>
</dbReference>